<dbReference type="STRING" id="1346286.SAMN05444362_10237"/>
<organism evidence="1 2">
    <name type="scientific">Dysgonomonas macrotermitis</name>
    <dbReference type="NCBI Taxonomy" id="1346286"/>
    <lineage>
        <taxon>Bacteria</taxon>
        <taxon>Pseudomonadati</taxon>
        <taxon>Bacteroidota</taxon>
        <taxon>Bacteroidia</taxon>
        <taxon>Bacteroidales</taxon>
        <taxon>Dysgonomonadaceae</taxon>
        <taxon>Dysgonomonas</taxon>
    </lineage>
</organism>
<gene>
    <name evidence="1" type="ORF">SAMN05444362_10237</name>
</gene>
<proteinExistence type="predicted"/>
<evidence type="ECO:0000313" key="1">
    <source>
        <dbReference type="EMBL" id="SHE72270.1"/>
    </source>
</evidence>
<dbReference type="Pfam" id="PF16141">
    <property type="entry name" value="GH18_BT1044-like"/>
    <property type="match status" value="1"/>
</dbReference>
<dbReference type="GO" id="GO:0016787">
    <property type="term" value="F:hydrolase activity"/>
    <property type="evidence" value="ECO:0007669"/>
    <property type="project" value="UniProtKB-KW"/>
</dbReference>
<dbReference type="AlphaFoldDB" id="A0A1M4VTT8"/>
<name>A0A1M4VTT8_9BACT</name>
<dbReference type="RefSeq" id="WP_062176876.1">
    <property type="nucleotide sequence ID" value="NZ_BBXL01000002.1"/>
</dbReference>
<evidence type="ECO:0000313" key="2">
    <source>
        <dbReference type="Proteomes" id="UP000184480"/>
    </source>
</evidence>
<protein>
    <submittedName>
        <fullName evidence="1">Putative glycoside hydrolase Family 18, chitinase_18</fullName>
    </submittedName>
</protein>
<dbReference type="PROSITE" id="PS51257">
    <property type="entry name" value="PROKAR_LIPOPROTEIN"/>
    <property type="match status" value="1"/>
</dbReference>
<dbReference type="InterPro" id="IPR032320">
    <property type="entry name" value="GH18_BT1044-like"/>
</dbReference>
<accession>A0A1M4VTT8</accession>
<dbReference type="Proteomes" id="UP000184480">
    <property type="component" value="Unassembled WGS sequence"/>
</dbReference>
<reference evidence="2" key="1">
    <citation type="submission" date="2016-11" db="EMBL/GenBank/DDBJ databases">
        <authorList>
            <person name="Varghese N."/>
            <person name="Submissions S."/>
        </authorList>
    </citation>
    <scope>NUCLEOTIDE SEQUENCE [LARGE SCALE GENOMIC DNA]</scope>
    <source>
        <strain evidence="2">DSM 27370</strain>
    </source>
</reference>
<keyword evidence="2" id="KW-1185">Reference proteome</keyword>
<sequence length="343" mass="38983">MEKKNLNKILIFLLSFIAGGFLLTSCSDWTEDKSVDINQPTHPAYSKYLEKLRAYKSSDHSYIYAWFDNSEKAPYSRGQHMYDIPDSVDVVILMHPASLADFEVKEMQSLKTDKGTQVAYSVSYDAIQKTYEQMVKDETEKNENYEAPAFLSYLKEKVDDLLALSSTYSYDGIIVSYKGQSTVYMTNEEKAEYTKNQEAFLSQISTWYNGNKSRFIVFEGSPQFLLDKTLLASCKHIIFNNMNETSANDLSVEVLEAMDTDVPTDRFIVAASATSLDPSDKKTGYYGDNRAIIEAAYWVTEKGNGYTKAGLGIYNIQNDYYNITNVYQYAKKSINIMNPAPIN</sequence>
<keyword evidence="1" id="KW-0378">Hydrolase</keyword>
<dbReference type="OrthoDB" id="997126at2"/>
<dbReference type="EMBL" id="FQUC01000002">
    <property type="protein sequence ID" value="SHE72270.1"/>
    <property type="molecule type" value="Genomic_DNA"/>
</dbReference>